<dbReference type="Proteomes" id="UP000261620">
    <property type="component" value="Unplaced"/>
</dbReference>
<dbReference type="AlphaFoldDB" id="A0A3Q3XRK1"/>
<name>A0A3Q3XRK1_MOLML</name>
<dbReference type="InterPro" id="IPR013783">
    <property type="entry name" value="Ig-like_fold"/>
</dbReference>
<dbReference type="PANTHER" id="PTHR48421">
    <property type="entry name" value="MYCBP-ASSOCIATED PROTEIN"/>
    <property type="match status" value="1"/>
</dbReference>
<keyword evidence="2" id="KW-1185">Reference proteome</keyword>
<protein>
    <submittedName>
        <fullName evidence="1">Uncharacterized protein</fullName>
    </submittedName>
</protein>
<organism evidence="1 2">
    <name type="scientific">Mola mola</name>
    <name type="common">Ocean sunfish</name>
    <name type="synonym">Tetraodon mola</name>
    <dbReference type="NCBI Taxonomy" id="94237"/>
    <lineage>
        <taxon>Eukaryota</taxon>
        <taxon>Metazoa</taxon>
        <taxon>Chordata</taxon>
        <taxon>Craniata</taxon>
        <taxon>Vertebrata</taxon>
        <taxon>Euteleostomi</taxon>
        <taxon>Actinopterygii</taxon>
        <taxon>Neopterygii</taxon>
        <taxon>Teleostei</taxon>
        <taxon>Neoteleostei</taxon>
        <taxon>Acanthomorphata</taxon>
        <taxon>Eupercaria</taxon>
        <taxon>Tetraodontiformes</taxon>
        <taxon>Molidae</taxon>
        <taxon>Mola</taxon>
    </lineage>
</organism>
<accession>A0A3Q3XRK1</accession>
<dbReference type="STRING" id="94237.ENSMMOP00000028366"/>
<dbReference type="InterPro" id="IPR032707">
    <property type="entry name" value="MYCBPAP"/>
</dbReference>
<sequence length="556" mass="62389">MHLRTVLCLSVPSVLDLLDRPVENLVMNHANNFRDTQEQRELLNRVMPLIHSGYVRHTEFWSLPQCYGDDMSGIRATLTRTEQGQPKPVTHVAQPRSIRQEAGTHGHLKPFGPVFQLLLVVGIHLKLPKKATQAGLDPLAKYDDARSRILLIPALRFCGQSASWTGNSTANKGQVGIKSTVIFEALMGESASSHLELHNEGSTAIFYSWKQLVVPRSFPNLRSQTKAACFYFNCSSGVILPGDTQRLEVIFKSEKPGIETELWQLNTHPVLMQGASMQVTLRGVAFYQDNTADQRLFIEMKLERLVMVKLCRSIVYEALQGVRTPERPSSPKQLPKSKHSALKGSFSLRHIIHMGGLDSCSIGVDTYTTIFHSCVAPLKAVMSLPESTQEVMLSRLNSLCLKLCEPLEMKHQLWRKLLDSMVAEDIWIRNLLDLPEREITGLRIPFYLHFYTSSPQTSISRCRPSPTVSCSYPTLSSIRPFFVQDNREREKKQEEAGKRAARELETALLTDTCPGSAPQPADQNLDPNLISMNTRLLHAKASPLALDWTQGRSEDG</sequence>
<proteinExistence type="predicted"/>
<dbReference type="Pfam" id="PF14646">
    <property type="entry name" value="MYCBPAP"/>
    <property type="match status" value="2"/>
</dbReference>
<reference evidence="1" key="2">
    <citation type="submission" date="2025-09" db="UniProtKB">
        <authorList>
            <consortium name="Ensembl"/>
        </authorList>
    </citation>
    <scope>IDENTIFICATION</scope>
</reference>
<reference evidence="1" key="1">
    <citation type="submission" date="2025-08" db="UniProtKB">
        <authorList>
            <consortium name="Ensembl"/>
        </authorList>
    </citation>
    <scope>IDENTIFICATION</scope>
</reference>
<dbReference type="OMA" id="VENGYTH"/>
<dbReference type="Ensembl" id="ENSMMOT00000028846.1">
    <property type="protein sequence ID" value="ENSMMOP00000028366.1"/>
    <property type="gene ID" value="ENSMMOG00000021427.1"/>
</dbReference>
<dbReference type="PANTHER" id="PTHR48421:SF1">
    <property type="entry name" value="MYCBP-ASSOCIATED PROTEIN"/>
    <property type="match status" value="1"/>
</dbReference>
<evidence type="ECO:0000313" key="1">
    <source>
        <dbReference type="Ensembl" id="ENSMMOP00000028366.1"/>
    </source>
</evidence>
<dbReference type="Gene3D" id="2.60.40.10">
    <property type="entry name" value="Immunoglobulins"/>
    <property type="match status" value="1"/>
</dbReference>
<evidence type="ECO:0000313" key="2">
    <source>
        <dbReference type="Proteomes" id="UP000261620"/>
    </source>
</evidence>